<evidence type="ECO:0000313" key="3">
    <source>
        <dbReference type="Proteomes" id="UP001198901"/>
    </source>
</evidence>
<evidence type="ECO:0000313" key="2">
    <source>
        <dbReference type="EMBL" id="MCA0133546.1"/>
    </source>
</evidence>
<dbReference type="Pfam" id="PF07819">
    <property type="entry name" value="PGAP1"/>
    <property type="match status" value="1"/>
</dbReference>
<feature type="domain" description="GPI inositol-deacylase PGAP1-like alpha/beta" evidence="1">
    <location>
        <begin position="142"/>
        <end position="305"/>
    </location>
</feature>
<reference evidence="3" key="1">
    <citation type="submission" date="2023-07" db="EMBL/GenBank/DDBJ databases">
        <authorList>
            <person name="Yue Y."/>
        </authorList>
    </citation>
    <scope>NUCLEOTIDE SEQUENCE [LARGE SCALE GENOMIC DNA]</scope>
    <source>
        <strain evidence="3">D23</strain>
    </source>
</reference>
<dbReference type="EMBL" id="JAIUJR010000009">
    <property type="protein sequence ID" value="MCA0133546.1"/>
    <property type="molecule type" value="Genomic_DNA"/>
</dbReference>
<dbReference type="SUPFAM" id="SSF53474">
    <property type="entry name" value="alpha/beta-Hydrolases"/>
    <property type="match status" value="1"/>
</dbReference>
<protein>
    <submittedName>
        <fullName evidence="2">GPI inositol-deacylase</fullName>
    </submittedName>
</protein>
<dbReference type="InterPro" id="IPR029058">
    <property type="entry name" value="AB_hydrolase_fold"/>
</dbReference>
<dbReference type="RefSeq" id="WP_224530682.1">
    <property type="nucleotide sequence ID" value="NZ_JAIUJR010000009.1"/>
</dbReference>
<name>A0ABS7XU41_9FLAO</name>
<dbReference type="Proteomes" id="UP001198901">
    <property type="component" value="Unassembled WGS sequence"/>
</dbReference>
<dbReference type="InterPro" id="IPR012908">
    <property type="entry name" value="PGAP1-ab_dom-like"/>
</dbReference>
<proteinExistence type="predicted"/>
<organism evidence="2 3">
    <name type="scientific">Winogradskyella alexanderae</name>
    <dbReference type="NCBI Taxonomy" id="2877123"/>
    <lineage>
        <taxon>Bacteria</taxon>
        <taxon>Pseudomonadati</taxon>
        <taxon>Bacteroidota</taxon>
        <taxon>Flavobacteriia</taxon>
        <taxon>Flavobacteriales</taxon>
        <taxon>Flavobacteriaceae</taxon>
        <taxon>Winogradskyella</taxon>
    </lineage>
</organism>
<keyword evidence="3" id="KW-1185">Reference proteome</keyword>
<accession>A0ABS7XU41</accession>
<sequence length="402" mass="45305">MPNNKQTSSYLQGLTRLIVDTTIGLTNLVETMHKRIVHPPLLPSTPIQHLITHIAGISYKNIRWSTELIGKNLDKALGQLDSVLGEIKTTSEKKAIRSALNGVVGDYLEENKNPLKITMQFRYLSKPITLNHQNLGVIYPRINGKILLMVHGACMNDLQWRRKGHNHGEALAEELNKTPIYLHYNSGRHISTNGKDLSELLENLILTWPVAIEELVIVSHSMGGLVSRSAIHYGMQKHKTWTTYLKKIVFLGTPHHGAPLERTGNYLDVILESIPYAKPFARLGKVRSAGITDLRYGNLIDEDWSDKDRFQLQKDPRQPIPLPEHVDCYSIAAVIGKENKSLSHRIVGDSLVDLKSALGQHSNPSKNLAFKKNSTWIAFENNHLDLLNNPKVYCQIKAWLIS</sequence>
<gene>
    <name evidence="2" type="ORF">LBU54_13195</name>
</gene>
<comment type="caution">
    <text evidence="2">The sequence shown here is derived from an EMBL/GenBank/DDBJ whole genome shotgun (WGS) entry which is preliminary data.</text>
</comment>
<dbReference type="Gene3D" id="3.40.50.1820">
    <property type="entry name" value="alpha/beta hydrolase"/>
    <property type="match status" value="1"/>
</dbReference>
<evidence type="ECO:0000259" key="1">
    <source>
        <dbReference type="Pfam" id="PF07819"/>
    </source>
</evidence>